<dbReference type="InterPro" id="IPR013552">
    <property type="entry name" value="Thioester_dom"/>
</dbReference>
<dbReference type="Proteomes" id="UP001595859">
    <property type="component" value="Unassembled WGS sequence"/>
</dbReference>
<evidence type="ECO:0000256" key="1">
    <source>
        <dbReference type="SAM" id="MobiDB-lite"/>
    </source>
</evidence>
<feature type="signal peptide" evidence="3">
    <location>
        <begin position="1"/>
        <end position="31"/>
    </location>
</feature>
<organism evidence="5 6">
    <name type="scientific">Actinophytocola glycyrrhizae</name>
    <dbReference type="NCBI Taxonomy" id="2044873"/>
    <lineage>
        <taxon>Bacteria</taxon>
        <taxon>Bacillati</taxon>
        <taxon>Actinomycetota</taxon>
        <taxon>Actinomycetes</taxon>
        <taxon>Pseudonocardiales</taxon>
        <taxon>Pseudonocardiaceae</taxon>
    </lineage>
</organism>
<keyword evidence="2" id="KW-0812">Transmembrane</keyword>
<comment type="caution">
    <text evidence="5">The sequence shown here is derived from an EMBL/GenBank/DDBJ whole genome shotgun (WGS) entry which is preliminary data.</text>
</comment>
<feature type="compositionally biased region" description="Polar residues" evidence="1">
    <location>
        <begin position="352"/>
        <end position="368"/>
    </location>
</feature>
<proteinExistence type="predicted"/>
<dbReference type="Gene3D" id="1.10.150.480">
    <property type="match status" value="1"/>
</dbReference>
<keyword evidence="3" id="KW-0732">Signal</keyword>
<dbReference type="InterPro" id="IPR023849">
    <property type="entry name" value="TQXA_dom"/>
</dbReference>
<sequence length="404" mass="42501">MASRLKFARAGAAIAGASVALMMTAAIPAAADPAKGRVDGDDYVHGHHVNVGGDNSDINASLISFRLTDGTPLQMYCVEIDTPIDKKRQMVERPWDEYPNAKSPFHQNRDKINWVLHHGYPVVDTEQLTEVLTEAGVTLKDGIDKKEAISATQAAVWHFSDDTDLDRDNPLPKGPRDSKADVLALYDYLTGKANVGVRGQPTAALEVAPGELSGTAGSRIGPFTVNTTGDIDKLTTELPEGVKVTDVDGAELTAEKIKNGAQLYLDVPESAEGGEGKFELTATASVDTGRLFVGERYAQGEKTQSLIVATADKSELVASASGKWTEKPTAPPSTSTTEAPPTTSTGVAPAGESTTSEAPAPQAKNTSGELAETGASIFTPILIGVVLVGAGIGALLFQRHRKRA</sequence>
<keyword evidence="6" id="KW-1185">Reference proteome</keyword>
<dbReference type="NCBIfam" id="TIGR03934">
    <property type="entry name" value="TQXA_dom"/>
    <property type="match status" value="1"/>
</dbReference>
<evidence type="ECO:0000313" key="5">
    <source>
        <dbReference type="EMBL" id="MFC4854551.1"/>
    </source>
</evidence>
<gene>
    <name evidence="5" type="ORF">ACFPCV_13655</name>
</gene>
<feature type="compositionally biased region" description="Low complexity" evidence="1">
    <location>
        <begin position="332"/>
        <end position="345"/>
    </location>
</feature>
<feature type="transmembrane region" description="Helical" evidence="2">
    <location>
        <begin position="377"/>
        <end position="397"/>
    </location>
</feature>
<reference evidence="6" key="1">
    <citation type="journal article" date="2019" name="Int. J. Syst. Evol. Microbiol.">
        <title>The Global Catalogue of Microorganisms (GCM) 10K type strain sequencing project: providing services to taxonomists for standard genome sequencing and annotation.</title>
        <authorList>
            <consortium name="The Broad Institute Genomics Platform"/>
            <consortium name="The Broad Institute Genome Sequencing Center for Infectious Disease"/>
            <person name="Wu L."/>
            <person name="Ma J."/>
        </authorList>
    </citation>
    <scope>NUCLEOTIDE SEQUENCE [LARGE SCALE GENOMIC DNA]</scope>
    <source>
        <strain evidence="6">ZS-22-S1</strain>
    </source>
</reference>
<feature type="domain" description="Thioester" evidence="4">
    <location>
        <begin position="75"/>
        <end position="194"/>
    </location>
</feature>
<evidence type="ECO:0000313" key="6">
    <source>
        <dbReference type="Proteomes" id="UP001595859"/>
    </source>
</evidence>
<dbReference type="EMBL" id="JBHSIS010000006">
    <property type="protein sequence ID" value="MFC4854551.1"/>
    <property type="molecule type" value="Genomic_DNA"/>
</dbReference>
<dbReference type="Pfam" id="PF08341">
    <property type="entry name" value="TED"/>
    <property type="match status" value="1"/>
</dbReference>
<feature type="chain" id="PRO_5046556756" evidence="3">
    <location>
        <begin position="32"/>
        <end position="404"/>
    </location>
</feature>
<dbReference type="RefSeq" id="WP_378056486.1">
    <property type="nucleotide sequence ID" value="NZ_JBHSIS010000006.1"/>
</dbReference>
<evidence type="ECO:0000259" key="4">
    <source>
        <dbReference type="Pfam" id="PF08341"/>
    </source>
</evidence>
<evidence type="ECO:0000256" key="3">
    <source>
        <dbReference type="SAM" id="SignalP"/>
    </source>
</evidence>
<evidence type="ECO:0000256" key="2">
    <source>
        <dbReference type="SAM" id="Phobius"/>
    </source>
</evidence>
<accession>A0ABV9S4U5</accession>
<keyword evidence="2" id="KW-0472">Membrane</keyword>
<keyword evidence="2" id="KW-1133">Transmembrane helix</keyword>
<name>A0ABV9S4U5_9PSEU</name>
<protein>
    <submittedName>
        <fullName evidence="5">Cys-Gln thioester bond-forming surface protein</fullName>
    </submittedName>
</protein>
<feature type="region of interest" description="Disordered" evidence="1">
    <location>
        <begin position="319"/>
        <end position="368"/>
    </location>
</feature>